<evidence type="ECO:0000313" key="2">
    <source>
        <dbReference type="Proteomes" id="UP000280792"/>
    </source>
</evidence>
<dbReference type="GO" id="GO:0016740">
    <property type="term" value="F:transferase activity"/>
    <property type="evidence" value="ECO:0007669"/>
    <property type="project" value="UniProtKB-KW"/>
</dbReference>
<dbReference type="InterPro" id="IPR016181">
    <property type="entry name" value="Acyl_CoA_acyltransferase"/>
</dbReference>
<accession>A0A3P3VK48</accession>
<comment type="caution">
    <text evidence="1">The sequence shown here is derived from an EMBL/GenBank/DDBJ whole genome shotgun (WGS) entry which is preliminary data.</text>
</comment>
<dbReference type="PANTHER" id="PTHR47017:SF1">
    <property type="entry name" value="ACYL-COA"/>
    <property type="match status" value="1"/>
</dbReference>
<evidence type="ECO:0000313" key="1">
    <source>
        <dbReference type="EMBL" id="RRJ82754.1"/>
    </source>
</evidence>
<name>A0A3P3VK48_9GAMM</name>
<dbReference type="InterPro" id="IPR007434">
    <property type="entry name" value="FemAB-like"/>
</dbReference>
<dbReference type="Pfam" id="PF04339">
    <property type="entry name" value="FemAB_like"/>
    <property type="match status" value="1"/>
</dbReference>
<dbReference type="EMBL" id="QWEZ01000002">
    <property type="protein sequence ID" value="RRJ82754.1"/>
    <property type="molecule type" value="Genomic_DNA"/>
</dbReference>
<gene>
    <name evidence="1" type="ORF">D0544_12935</name>
</gene>
<organism evidence="1 2">
    <name type="scientific">Aestuariirhabdus litorea</name>
    <dbReference type="NCBI Taxonomy" id="2528527"/>
    <lineage>
        <taxon>Bacteria</taxon>
        <taxon>Pseudomonadati</taxon>
        <taxon>Pseudomonadota</taxon>
        <taxon>Gammaproteobacteria</taxon>
        <taxon>Oceanospirillales</taxon>
        <taxon>Aestuariirhabdaceae</taxon>
        <taxon>Aestuariirhabdus</taxon>
    </lineage>
</organism>
<protein>
    <submittedName>
        <fullName evidence="1">N-acetyltransferase</fullName>
    </submittedName>
</protein>
<reference evidence="1 2" key="2">
    <citation type="submission" date="2018-12" db="EMBL/GenBank/DDBJ databases">
        <title>Simiduia agarivorans gen. nov., sp. nov., a marine, agarolytic bacterium isolated from shallow coastal water from Keelung, Taiwan.</title>
        <authorList>
            <person name="Shieh W.Y."/>
        </authorList>
    </citation>
    <scope>NUCLEOTIDE SEQUENCE [LARGE SCALE GENOMIC DNA]</scope>
    <source>
        <strain evidence="1 2">GTF-13</strain>
    </source>
</reference>
<reference evidence="1 2" key="1">
    <citation type="submission" date="2018-08" db="EMBL/GenBank/DDBJ databases">
        <authorList>
            <person name="Khan S.A."/>
        </authorList>
    </citation>
    <scope>NUCLEOTIDE SEQUENCE [LARGE SCALE GENOMIC DNA]</scope>
    <source>
        <strain evidence="1 2">GTF-13</strain>
    </source>
</reference>
<proteinExistence type="predicted"/>
<dbReference type="Gene3D" id="3.40.630.30">
    <property type="match status" value="1"/>
</dbReference>
<dbReference type="SUPFAM" id="SSF55729">
    <property type="entry name" value="Acyl-CoA N-acyltransferases (Nat)"/>
    <property type="match status" value="1"/>
</dbReference>
<dbReference type="RefSeq" id="WP_125016783.1">
    <property type="nucleotide sequence ID" value="NZ_QWEZ01000002.1"/>
</dbReference>
<dbReference type="PANTHER" id="PTHR47017">
    <property type="entry name" value="ACYL-COA"/>
    <property type="match status" value="1"/>
</dbReference>
<dbReference type="Proteomes" id="UP000280792">
    <property type="component" value="Unassembled WGS sequence"/>
</dbReference>
<keyword evidence="2" id="KW-1185">Reference proteome</keyword>
<keyword evidence="1" id="KW-0808">Transferase</keyword>
<sequence length="382" mass="44833">MLELRWLSAIEQISAEQWNGVLNGDNPFMQHAFLLALEASGAVCRETGWQPRHALFYRHQQLVGLLPAYRKWHSYGEYVFDFSWAEAYHRHGLDYYPKLISAVPFTPSSGPRLCTLPGEDPIALIQLLCTRLEQEQEQQEERCSSWHLLFPEPTLARRLPSPLLARQGIQFHWMNRGYRDFEGFLTALRSRHRKAIRKERRTVEEQGIELERLGGKAIDAALWREFHHFYQLTYLKRSGHRGYLPLAFFEQLGRTMPDQLLLVVARQQGRLVAAALNLCDSQTLFGRYWGCRQEFDFLHFETCYYQGIEYCIERGLSRFDAGAQGQHKIKRGFEPVLTASSHWIRDPEFRQAIAHFLQREQLYLDHEFTEARRLLPYSQASE</sequence>
<dbReference type="AlphaFoldDB" id="A0A3P3VK48"/>